<evidence type="ECO:0000256" key="1">
    <source>
        <dbReference type="ARBA" id="ARBA00022737"/>
    </source>
</evidence>
<keyword evidence="4" id="KW-1185">Reference proteome</keyword>
<evidence type="ECO:0000313" key="3">
    <source>
        <dbReference type="EMBL" id="EFI98397.1"/>
    </source>
</evidence>
<keyword evidence="1" id="KW-0677">Repeat</keyword>
<dbReference type="SUPFAM" id="SSF48452">
    <property type="entry name" value="TPR-like"/>
    <property type="match status" value="1"/>
</dbReference>
<dbReference type="OMA" id="KMYTLAI"/>
<organism evidence="4">
    <name type="scientific">Schizophyllum commune (strain H4-8 / FGSC 9210)</name>
    <name type="common">Split gill fungus</name>
    <dbReference type="NCBI Taxonomy" id="578458"/>
    <lineage>
        <taxon>Eukaryota</taxon>
        <taxon>Fungi</taxon>
        <taxon>Dikarya</taxon>
        <taxon>Basidiomycota</taxon>
        <taxon>Agaricomycotina</taxon>
        <taxon>Agaricomycetes</taxon>
        <taxon>Agaricomycetidae</taxon>
        <taxon>Agaricales</taxon>
        <taxon>Schizophyllaceae</taxon>
        <taxon>Schizophyllum</taxon>
    </lineage>
</organism>
<proteinExistence type="predicted"/>
<dbReference type="KEGG" id="scm:SCHCO_054540"/>
<accession>D8Q0U2</accession>
<dbReference type="HOGENOM" id="CLU_090376_1_0_1"/>
<evidence type="ECO:0000313" key="4">
    <source>
        <dbReference type="Proteomes" id="UP000007431"/>
    </source>
</evidence>
<sequence>MVLCPEHKLEKCAACNVDYVHLNRLSRLLAKNPNLRCPPPPQVMSRELQAAVTGLKEEGNKLFKAGQHQQAVSKYTMAASVAVQRPPWEASQFMREDVSAILSNRAASFLEVQDPISALADANAVVEIRRPWSKGHFRRAKALQQLGSLSEAAAAARQGLAFEPASVVSVLPEVPPCFY</sequence>
<dbReference type="GeneID" id="9590698"/>
<dbReference type="eggNOG" id="ENOG502S442">
    <property type="taxonomic scope" value="Eukaryota"/>
</dbReference>
<name>D8Q0U2_SCHCM</name>
<dbReference type="RefSeq" id="XP_003033300.1">
    <property type="nucleotide sequence ID" value="XM_003033254.1"/>
</dbReference>
<dbReference type="EMBL" id="GL377305">
    <property type="protein sequence ID" value="EFI98397.1"/>
    <property type="molecule type" value="Genomic_DNA"/>
</dbReference>
<keyword evidence="2" id="KW-0802">TPR repeat</keyword>
<dbReference type="Proteomes" id="UP000007431">
    <property type="component" value="Unassembled WGS sequence"/>
</dbReference>
<dbReference type="STRING" id="578458.D8Q0U2"/>
<dbReference type="Gene3D" id="1.25.40.10">
    <property type="entry name" value="Tetratricopeptide repeat domain"/>
    <property type="match status" value="1"/>
</dbReference>
<dbReference type="GO" id="GO:0051879">
    <property type="term" value="F:Hsp90 protein binding"/>
    <property type="evidence" value="ECO:0007669"/>
    <property type="project" value="TreeGrafter"/>
</dbReference>
<dbReference type="InterPro" id="IPR011990">
    <property type="entry name" value="TPR-like_helical_dom_sf"/>
</dbReference>
<evidence type="ECO:0000256" key="2">
    <source>
        <dbReference type="ARBA" id="ARBA00022803"/>
    </source>
</evidence>
<reference evidence="3 4" key="1">
    <citation type="journal article" date="2010" name="Nat. Biotechnol.">
        <title>Genome sequence of the model mushroom Schizophyllum commune.</title>
        <authorList>
            <person name="Ohm R.A."/>
            <person name="de Jong J.F."/>
            <person name="Lugones L.G."/>
            <person name="Aerts A."/>
            <person name="Kothe E."/>
            <person name="Stajich J.E."/>
            <person name="de Vries R.P."/>
            <person name="Record E."/>
            <person name="Levasseur A."/>
            <person name="Baker S.E."/>
            <person name="Bartholomew K.A."/>
            <person name="Coutinho P.M."/>
            <person name="Erdmann S."/>
            <person name="Fowler T.J."/>
            <person name="Gathman A.C."/>
            <person name="Lombard V."/>
            <person name="Henrissat B."/>
            <person name="Knabe N."/>
            <person name="Kuees U."/>
            <person name="Lilly W.W."/>
            <person name="Lindquist E."/>
            <person name="Lucas S."/>
            <person name="Magnuson J.K."/>
            <person name="Piumi F."/>
            <person name="Raudaskoski M."/>
            <person name="Salamov A."/>
            <person name="Schmutz J."/>
            <person name="Schwarze F.W.M.R."/>
            <person name="vanKuyk P.A."/>
            <person name="Horton J.S."/>
            <person name="Grigoriev I.V."/>
            <person name="Woesten H.A.B."/>
        </authorList>
    </citation>
    <scope>NUCLEOTIDE SEQUENCE [LARGE SCALE GENOMIC DNA]</scope>
    <source>
        <strain evidence="4">H4-8 / FGSC 9210</strain>
    </source>
</reference>
<dbReference type="VEuPathDB" id="FungiDB:SCHCODRAFT_054540"/>
<dbReference type="InParanoid" id="D8Q0U2"/>
<dbReference type="PANTHER" id="PTHR22904">
    <property type="entry name" value="TPR REPEAT CONTAINING PROTEIN"/>
    <property type="match status" value="1"/>
</dbReference>
<dbReference type="FunCoup" id="D8Q0U2">
    <property type="interactions" value="161"/>
</dbReference>
<gene>
    <name evidence="3" type="ORF">SCHCODRAFT_54540</name>
</gene>
<dbReference type="AlphaFoldDB" id="D8Q0U2"/>
<dbReference type="PANTHER" id="PTHR22904:SF523">
    <property type="entry name" value="STRESS-INDUCED-PHOSPHOPROTEIN 1"/>
    <property type="match status" value="1"/>
</dbReference>
<dbReference type="OrthoDB" id="433738at2759"/>
<protein>
    <submittedName>
        <fullName evidence="3">Uncharacterized protein</fullName>
    </submittedName>
</protein>